<keyword evidence="1" id="KW-1133">Transmembrane helix</keyword>
<dbReference type="RefSeq" id="WP_134110389.1">
    <property type="nucleotide sequence ID" value="NZ_SOCN01000001.1"/>
</dbReference>
<comment type="caution">
    <text evidence="2">The sequence shown here is derived from an EMBL/GenBank/DDBJ whole genome shotgun (WGS) entry which is preliminary data.</text>
</comment>
<organism evidence="2 3">
    <name type="scientific">Mycoplasmopsis mustelae</name>
    <dbReference type="NCBI Taxonomy" id="171289"/>
    <lineage>
        <taxon>Bacteria</taxon>
        <taxon>Bacillati</taxon>
        <taxon>Mycoplasmatota</taxon>
        <taxon>Mycoplasmoidales</taxon>
        <taxon>Metamycoplasmataceae</taxon>
        <taxon>Mycoplasmopsis</taxon>
    </lineage>
</organism>
<protein>
    <submittedName>
        <fullName evidence="2">Uncharacterized protein</fullName>
    </submittedName>
</protein>
<sequence>MKRKLNKKLIWSSVIFTTIATLLTTTLYFGINYKKAVNQFYESNKKPFIRFDETNIVKNNILDTQNQADVNLYYSSFGVQTFYNLIRMAMLSEKEVHFYRSMDLKDYHTSLNVNKLEDFLKTKRKVSNQLFLTNSKVHELGRKTTEVEFLEQAIEYVKNNPNKKIAIWTNSDHFVRAAQLLARLSKFSNVLIFGIEDANSIANYILEKYYYDKQFIKNNQDNLGHWVNPIANFYINRGNQYLVSNFYPNISVWWSDSLNADKFQKMGIYKNYSFFENNSINLKDKIFNTRDNQNKRLSTYWASITGNDWERQRDIVKSIQDSNDKPSLLILGTESKNDQNLIAKILFEYGDEYNIYYKGHPGANINVSYVLNYLKPGYLVKYYDYETNQTNVFKVKNSWKITALENQIPSEELTSEHATEPNGLWFNKWIALDSTTSALFGILNNKNTYSDILMLAKSVNQQIYRKNSEEFDKLLTRIVSNGASKSIVITLKNQKQSSDFKLLDFDFSTLENSGFKIIKPLKLVQTTQDDDGNFFIEFELEISYQVNTEKPIDKFVVRILKNIKQNL</sequence>
<feature type="transmembrane region" description="Helical" evidence="1">
    <location>
        <begin position="9"/>
        <end position="31"/>
    </location>
</feature>
<dbReference type="Proteomes" id="UP000295757">
    <property type="component" value="Unassembled WGS sequence"/>
</dbReference>
<keyword evidence="3" id="KW-1185">Reference proteome</keyword>
<gene>
    <name evidence="2" type="ORF">BCF59_0207</name>
</gene>
<evidence type="ECO:0000256" key="1">
    <source>
        <dbReference type="SAM" id="Phobius"/>
    </source>
</evidence>
<reference evidence="2 3" key="1">
    <citation type="submission" date="2019-03" db="EMBL/GenBank/DDBJ databases">
        <title>Genomic Encyclopedia of Archaeal and Bacterial Type Strains, Phase II (KMG-II): from individual species to whole genera.</title>
        <authorList>
            <person name="Goeker M."/>
        </authorList>
    </citation>
    <scope>NUCLEOTIDE SEQUENCE [LARGE SCALE GENOMIC DNA]</scope>
    <source>
        <strain evidence="2 3">ATCC 35214</strain>
    </source>
</reference>
<dbReference type="EMBL" id="SOCN01000001">
    <property type="protein sequence ID" value="TDV24254.1"/>
    <property type="molecule type" value="Genomic_DNA"/>
</dbReference>
<keyword evidence="1" id="KW-0812">Transmembrane</keyword>
<proteinExistence type="predicted"/>
<evidence type="ECO:0000313" key="2">
    <source>
        <dbReference type="EMBL" id="TDV24254.1"/>
    </source>
</evidence>
<dbReference type="OrthoDB" id="397241at2"/>
<keyword evidence="1" id="KW-0472">Membrane</keyword>
<dbReference type="AlphaFoldDB" id="A0A4R7UF23"/>
<accession>A0A4R7UF23</accession>
<evidence type="ECO:0000313" key="3">
    <source>
        <dbReference type="Proteomes" id="UP000295757"/>
    </source>
</evidence>
<name>A0A4R7UF23_9BACT</name>